<dbReference type="CDD" id="cd00840">
    <property type="entry name" value="MPP_Mre11_N"/>
    <property type="match status" value="1"/>
</dbReference>
<dbReference type="AlphaFoldDB" id="A0ABD6CTQ5"/>
<evidence type="ECO:0000313" key="3">
    <source>
        <dbReference type="EMBL" id="MFD1600656.1"/>
    </source>
</evidence>
<accession>A0ABD6CTQ5</accession>
<dbReference type="InterPro" id="IPR029052">
    <property type="entry name" value="Metallo-depent_PP-like"/>
</dbReference>
<dbReference type="InterPro" id="IPR050535">
    <property type="entry name" value="DNA_Repair-Maintenance_Comp"/>
</dbReference>
<dbReference type="Gene3D" id="3.60.21.10">
    <property type="match status" value="1"/>
</dbReference>
<dbReference type="RefSeq" id="WP_390278390.1">
    <property type="nucleotide sequence ID" value="NZ_JBHUDK010000016.1"/>
</dbReference>
<organism evidence="3 4">
    <name type="scientific">Halobellus rarus</name>
    <dbReference type="NCBI Taxonomy" id="1126237"/>
    <lineage>
        <taxon>Archaea</taxon>
        <taxon>Methanobacteriati</taxon>
        <taxon>Methanobacteriota</taxon>
        <taxon>Stenosarchaea group</taxon>
        <taxon>Halobacteria</taxon>
        <taxon>Halobacteriales</taxon>
        <taxon>Haloferacaceae</taxon>
        <taxon>Halobellus</taxon>
    </lineage>
</organism>
<protein>
    <submittedName>
        <fullName evidence="3">Exonuclease SbcCD subunit D</fullName>
    </submittedName>
</protein>
<dbReference type="Pfam" id="PF00149">
    <property type="entry name" value="Metallophos"/>
    <property type="match status" value="1"/>
</dbReference>
<dbReference type="PANTHER" id="PTHR30337">
    <property type="entry name" value="COMPONENT OF ATP-DEPENDENT DSDNA EXONUCLEASE"/>
    <property type="match status" value="1"/>
</dbReference>
<name>A0ABD6CTQ5_9EURY</name>
<proteinExistence type="predicted"/>
<dbReference type="GO" id="GO:0004527">
    <property type="term" value="F:exonuclease activity"/>
    <property type="evidence" value="ECO:0007669"/>
    <property type="project" value="UniProtKB-KW"/>
</dbReference>
<dbReference type="SUPFAM" id="SSF56300">
    <property type="entry name" value="Metallo-dependent phosphatases"/>
    <property type="match status" value="1"/>
</dbReference>
<evidence type="ECO:0000313" key="4">
    <source>
        <dbReference type="Proteomes" id="UP001597085"/>
    </source>
</evidence>
<evidence type="ECO:0000259" key="2">
    <source>
        <dbReference type="Pfam" id="PF00149"/>
    </source>
</evidence>
<comment type="caution">
    <text evidence="3">The sequence shown here is derived from an EMBL/GenBank/DDBJ whole genome shotgun (WGS) entry which is preliminary data.</text>
</comment>
<keyword evidence="3" id="KW-0540">Nuclease</keyword>
<evidence type="ECO:0000256" key="1">
    <source>
        <dbReference type="ARBA" id="ARBA00022801"/>
    </source>
</evidence>
<keyword evidence="4" id="KW-1185">Reference proteome</keyword>
<keyword evidence="1" id="KW-0378">Hydrolase</keyword>
<dbReference type="InterPro" id="IPR004843">
    <property type="entry name" value="Calcineurin-like_PHP"/>
</dbReference>
<reference evidence="3 4" key="1">
    <citation type="journal article" date="2019" name="Int. J. Syst. Evol. Microbiol.">
        <title>The Global Catalogue of Microorganisms (GCM) 10K type strain sequencing project: providing services to taxonomists for standard genome sequencing and annotation.</title>
        <authorList>
            <consortium name="The Broad Institute Genomics Platform"/>
            <consortium name="The Broad Institute Genome Sequencing Center for Infectious Disease"/>
            <person name="Wu L."/>
            <person name="Ma J."/>
        </authorList>
    </citation>
    <scope>NUCLEOTIDE SEQUENCE [LARGE SCALE GENOMIC DNA]</scope>
    <source>
        <strain evidence="3 4">CGMCC 1.12121</strain>
    </source>
</reference>
<dbReference type="Proteomes" id="UP001597085">
    <property type="component" value="Unassembled WGS sequence"/>
</dbReference>
<sequence>MVRILHTADIHLTPDADERQAALETVLSQADTSDVDLVTIGGDLFDSDVAAEQLRESLRELFSDRSYPILTIPGNHDADAFRSNLFFGESFTPATETPFDQFVIHDTRVTALPYTPQATEELLVGLRNREPFDGPEALLLHCSLEAPVQGGVGDEGEQRYFPITKEELAELNFDYYLAGHYHSQHRTELSNGGTFVYPGTPASVTRKETGRRTSVLIDTEAAQDVQLQPLDSFHYDTLDLRVTPGDEERVLEEIQSQVTIWNNRHVEPKISVDGFTEMDETAFSEALSDVSGDIYVENSTRTVEHILSHPLFETFQQRLKEREQLHAVEERDDYDVEGFQDDVWEEMLAIFADLAAEGKLT</sequence>
<gene>
    <name evidence="3" type="ORF">ACFSBX_17085</name>
</gene>
<dbReference type="EMBL" id="JBHUDK010000016">
    <property type="protein sequence ID" value="MFD1600656.1"/>
    <property type="molecule type" value="Genomic_DNA"/>
</dbReference>
<feature type="domain" description="Calcineurin-like phosphoesterase" evidence="2">
    <location>
        <begin position="3"/>
        <end position="183"/>
    </location>
</feature>
<keyword evidence="3" id="KW-0269">Exonuclease</keyword>
<dbReference type="InterPro" id="IPR041796">
    <property type="entry name" value="Mre11_N"/>
</dbReference>